<accession>A0A5M6DF85</accession>
<keyword evidence="1" id="KW-1133">Transmembrane helix</keyword>
<protein>
    <submittedName>
        <fullName evidence="2">Uncharacterized protein</fullName>
    </submittedName>
</protein>
<evidence type="ECO:0000313" key="2">
    <source>
        <dbReference type="EMBL" id="KAA5546224.1"/>
    </source>
</evidence>
<dbReference type="Proteomes" id="UP000324479">
    <property type="component" value="Unassembled WGS sequence"/>
</dbReference>
<reference evidence="2 3" key="1">
    <citation type="submission" date="2019-08" db="EMBL/GenBank/DDBJ databases">
        <authorList>
            <person name="Dhanesh K."/>
            <person name="Kumar G."/>
            <person name="Sasikala C."/>
            <person name="Venkata Ramana C."/>
        </authorList>
    </citation>
    <scope>NUCLEOTIDE SEQUENCE [LARGE SCALE GENOMIC DNA]</scope>
    <source>
        <strain evidence="2 3">JC645</strain>
    </source>
</reference>
<feature type="transmembrane region" description="Helical" evidence="1">
    <location>
        <begin position="12"/>
        <end position="29"/>
    </location>
</feature>
<sequence>MTNHRRFSPRTLLILSTVAVLFFTFYFRVRHLRNQAGEHHFAALDSGYQAAAIQRPIDLASEGAHPAPIRMDHETVAEAAPYWQKSMHHARLRDHYLAAARRPWMPVSSLPAQPSPVSVPESAREIEPWWQAKFGDYLANNNCFLSPYMGFSTEDRNLVLIHDLLSEAEFGELAKRFQERLAYDEQLDRLFADSD</sequence>
<dbReference type="AlphaFoldDB" id="A0A5M6DF85"/>
<keyword evidence="3" id="KW-1185">Reference proteome</keyword>
<keyword evidence="1" id="KW-0472">Membrane</keyword>
<keyword evidence="1" id="KW-0812">Transmembrane</keyword>
<gene>
    <name evidence="2" type="ORF">FYK55_04865</name>
</gene>
<comment type="caution">
    <text evidence="2">The sequence shown here is derived from an EMBL/GenBank/DDBJ whole genome shotgun (WGS) entry which is preliminary data.</text>
</comment>
<evidence type="ECO:0000256" key="1">
    <source>
        <dbReference type="SAM" id="Phobius"/>
    </source>
</evidence>
<name>A0A5M6DF85_9BACT</name>
<dbReference type="RefSeq" id="WP_150075231.1">
    <property type="nucleotide sequence ID" value="NZ_VWOX01000002.1"/>
</dbReference>
<dbReference type="EMBL" id="VWOX01000002">
    <property type="protein sequence ID" value="KAA5546224.1"/>
    <property type="molecule type" value="Genomic_DNA"/>
</dbReference>
<proteinExistence type="predicted"/>
<organism evidence="2 3">
    <name type="scientific">Roseiconus nitratireducens</name>
    <dbReference type="NCBI Taxonomy" id="2605748"/>
    <lineage>
        <taxon>Bacteria</taxon>
        <taxon>Pseudomonadati</taxon>
        <taxon>Planctomycetota</taxon>
        <taxon>Planctomycetia</taxon>
        <taxon>Pirellulales</taxon>
        <taxon>Pirellulaceae</taxon>
        <taxon>Roseiconus</taxon>
    </lineage>
</organism>
<evidence type="ECO:0000313" key="3">
    <source>
        <dbReference type="Proteomes" id="UP000324479"/>
    </source>
</evidence>